<dbReference type="Gene3D" id="2.20.130.10">
    <property type="entry name" value="CAC2371-like domains"/>
    <property type="match status" value="1"/>
</dbReference>
<dbReference type="GO" id="GO:0032259">
    <property type="term" value="P:methylation"/>
    <property type="evidence" value="ECO:0007669"/>
    <property type="project" value="UniProtKB-KW"/>
</dbReference>
<feature type="region of interest" description="Disordered" evidence="1">
    <location>
        <begin position="1"/>
        <end position="36"/>
    </location>
</feature>
<dbReference type="Pfam" id="PF13649">
    <property type="entry name" value="Methyltransf_25"/>
    <property type="match status" value="1"/>
</dbReference>
<dbReference type="PANTHER" id="PTHR43464">
    <property type="entry name" value="METHYLTRANSFERASE"/>
    <property type="match status" value="1"/>
</dbReference>
<accession>A0ABV8DTA2</accession>
<keyword evidence="3" id="KW-0489">Methyltransferase</keyword>
<feature type="compositionally biased region" description="Basic and acidic residues" evidence="1">
    <location>
        <begin position="1"/>
        <end position="21"/>
    </location>
</feature>
<gene>
    <name evidence="3" type="ORF">ACFO0B_12530</name>
</gene>
<feature type="domain" description="Methyltransferase" evidence="2">
    <location>
        <begin position="73"/>
        <end position="163"/>
    </location>
</feature>
<dbReference type="EMBL" id="JBHSAX010000013">
    <property type="protein sequence ID" value="MFC3962811.1"/>
    <property type="molecule type" value="Genomic_DNA"/>
</dbReference>
<keyword evidence="3" id="KW-0808">Transferase</keyword>
<keyword evidence="4" id="KW-1185">Reference proteome</keyword>
<dbReference type="GO" id="GO:0008168">
    <property type="term" value="F:methyltransferase activity"/>
    <property type="evidence" value="ECO:0007669"/>
    <property type="project" value="UniProtKB-KW"/>
</dbReference>
<name>A0ABV8DTA2_9NOCA</name>
<dbReference type="Gene3D" id="3.40.50.150">
    <property type="entry name" value="Vaccinia Virus protein VP39"/>
    <property type="match status" value="1"/>
</dbReference>
<dbReference type="InterPro" id="IPR029063">
    <property type="entry name" value="SAM-dependent_MTases_sf"/>
</dbReference>
<protein>
    <submittedName>
        <fullName evidence="3">Class I SAM-dependent DNA methyltransferase</fullName>
    </submittedName>
</protein>
<proteinExistence type="predicted"/>
<comment type="caution">
    <text evidence="3">The sequence shown here is derived from an EMBL/GenBank/DDBJ whole genome shotgun (WGS) entry which is preliminary data.</text>
</comment>
<evidence type="ECO:0000259" key="2">
    <source>
        <dbReference type="Pfam" id="PF13649"/>
    </source>
</evidence>
<sequence length="297" mass="32058">MSRPGPERGDAGAPEGADRGGRALPTTPGGPDARNFLTENPALYEAQFPDPGHLAARWADEIGRRFGGGRRLLDLGCGTGRDAGYLAGIGYAVTGLDSSVAMLDHARKAHHAATFVHGDLREFQLDTRFDIITCLDSALLYCHTNAELAGFLEHCAGHLTPNGLLIAEMRNGAFFLGSTELLDTPGTRALTWDDATYRSHTTLRIDHTAQLLRRSRIWTLPDGTTLHQESAWRLLFPQELRYFLDVAGFDVLALFDGPGPRTDPVWEPGAAPSADAASGDRLHLVARLRAAAPEGEA</sequence>
<evidence type="ECO:0000256" key="1">
    <source>
        <dbReference type="SAM" id="MobiDB-lite"/>
    </source>
</evidence>
<evidence type="ECO:0000313" key="3">
    <source>
        <dbReference type="EMBL" id="MFC3962811.1"/>
    </source>
</evidence>
<dbReference type="PANTHER" id="PTHR43464:SF92">
    <property type="entry name" value="SLR1071 PROTEIN"/>
    <property type="match status" value="1"/>
</dbReference>
<dbReference type="CDD" id="cd02440">
    <property type="entry name" value="AdoMet_MTases"/>
    <property type="match status" value="1"/>
</dbReference>
<reference evidence="4" key="1">
    <citation type="journal article" date="2019" name="Int. J. Syst. Evol. Microbiol.">
        <title>The Global Catalogue of Microorganisms (GCM) 10K type strain sequencing project: providing services to taxonomists for standard genome sequencing and annotation.</title>
        <authorList>
            <consortium name="The Broad Institute Genomics Platform"/>
            <consortium name="The Broad Institute Genome Sequencing Center for Infectious Disease"/>
            <person name="Wu L."/>
            <person name="Ma J."/>
        </authorList>
    </citation>
    <scope>NUCLEOTIDE SEQUENCE [LARGE SCALE GENOMIC DNA]</scope>
    <source>
        <strain evidence="4">CGMCC 4.7330</strain>
    </source>
</reference>
<organism evidence="3 4">
    <name type="scientific">Nocardia jiangsuensis</name>
    <dbReference type="NCBI Taxonomy" id="1691563"/>
    <lineage>
        <taxon>Bacteria</taxon>
        <taxon>Bacillati</taxon>
        <taxon>Actinomycetota</taxon>
        <taxon>Actinomycetes</taxon>
        <taxon>Mycobacteriales</taxon>
        <taxon>Nocardiaceae</taxon>
        <taxon>Nocardia</taxon>
    </lineage>
</organism>
<evidence type="ECO:0000313" key="4">
    <source>
        <dbReference type="Proteomes" id="UP001595696"/>
    </source>
</evidence>
<dbReference type="RefSeq" id="WP_378612571.1">
    <property type="nucleotide sequence ID" value="NZ_JBHSAX010000013.1"/>
</dbReference>
<dbReference type="Proteomes" id="UP001595696">
    <property type="component" value="Unassembled WGS sequence"/>
</dbReference>
<dbReference type="SUPFAM" id="SSF53335">
    <property type="entry name" value="S-adenosyl-L-methionine-dependent methyltransferases"/>
    <property type="match status" value="1"/>
</dbReference>
<dbReference type="InterPro" id="IPR041698">
    <property type="entry name" value="Methyltransf_25"/>
</dbReference>